<evidence type="ECO:0000256" key="8">
    <source>
        <dbReference type="ARBA" id="ARBA00023065"/>
    </source>
</evidence>
<keyword evidence="4" id="KW-1003">Cell membrane</keyword>
<evidence type="ECO:0000256" key="13">
    <source>
        <dbReference type="RuleBase" id="RU362091"/>
    </source>
</evidence>
<keyword evidence="3" id="KW-0813">Transport</keyword>
<dbReference type="PROSITE" id="PS00456">
    <property type="entry name" value="NA_SOLUT_SYMP_1"/>
    <property type="match status" value="1"/>
</dbReference>
<name>A0A6P7SFV6_9MOLL</name>
<dbReference type="PROSITE" id="PS50283">
    <property type="entry name" value="NA_SOLUT_SYMP_3"/>
    <property type="match status" value="1"/>
</dbReference>
<dbReference type="GO" id="GO:0015075">
    <property type="term" value="F:monoatomic ion transmembrane transporter activity"/>
    <property type="evidence" value="ECO:0007669"/>
    <property type="project" value="UniProtKB-ARBA"/>
</dbReference>
<comment type="catalytic activity">
    <reaction evidence="12">
        <text>iodide(out) + 2 Na(+)(out) = iodide(in) + 2 Na(+)(in)</text>
        <dbReference type="Rhea" id="RHEA:71207"/>
        <dbReference type="ChEBI" id="CHEBI:16382"/>
        <dbReference type="ChEBI" id="CHEBI:29101"/>
    </reaction>
</comment>
<feature type="transmembrane region" description="Helical" evidence="14">
    <location>
        <begin position="349"/>
        <end position="372"/>
    </location>
</feature>
<dbReference type="KEGG" id="osn:115212346"/>
<reference evidence="16" key="1">
    <citation type="submission" date="2025-08" db="UniProtKB">
        <authorList>
            <consortium name="RefSeq"/>
        </authorList>
    </citation>
    <scope>IDENTIFICATION</scope>
</reference>
<comment type="subcellular location">
    <subcellularLocation>
        <location evidence="1">Cell membrane</location>
        <topology evidence="1">Multi-pass membrane protein</topology>
    </subcellularLocation>
</comment>
<feature type="transmembrane region" description="Helical" evidence="14">
    <location>
        <begin position="199"/>
        <end position="217"/>
    </location>
</feature>
<gene>
    <name evidence="16" type="primary">LOC115212346</name>
</gene>
<evidence type="ECO:0000313" key="16">
    <source>
        <dbReference type="RefSeq" id="XP_029637075.1"/>
    </source>
</evidence>
<keyword evidence="10" id="KW-0325">Glycoprotein</keyword>
<dbReference type="PANTHER" id="PTHR42985:SF40">
    <property type="entry name" value="LD47995P-RELATED"/>
    <property type="match status" value="1"/>
</dbReference>
<dbReference type="InterPro" id="IPR051163">
    <property type="entry name" value="Sodium:Solute_Symporter_SSF"/>
</dbReference>
<sequence>MGDNIKNYSFNTGKISTFGVLDYVIFSLTLMVSVAIGIFYAIKDRHQTSTKTYLLAGGNMSVLPVALSLVASFMSAITLLGTPAEIYNFNTMFMDMTLAYIVAMFLAAYVYVPIFYRLHITSVYEYLEHRFDKRLRLLGSLIYCVMMIMYMAIVLYGPSLALNAVTGFPLWGAVIAVWSVSTFYTTVGGMKAVVWSDTFQATMMVIGLLCVLIQGSIEVGGLTKAWEIAAENHRIKFLEFSVDPRERHTIWAFVIGGGTMWASIYGTNQAQAQRTFSLPTLKKAQLAIWINFPLLLVILYLCGLIGVVLYAFYSKCDPLHAELITASDQLVPLFVMDTLQNLPGVPGMFLASIFSGTLSTIAAGMNSLSAVIFQDFLKPYCLKGMSDAKSTIATKILALCLGVLCLAATVGASKLGGILQAALALYGCLSSPMLGLFTLGMIFPWANAWGALAGILSSISIMTWISVGHYSSKVRAYMPPVSVAGCGINITTLAENVTIVNKSVLPEFVYPTGMEGLYSVSYLWYNVMAFAIVILVGLAVSFATGANNPEDIDPKYICPIFDVFCPCLPERIRKKLYFGVKHENKYAEADKEDKADLEMDAAMENDVSAATPPA</sequence>
<evidence type="ECO:0000256" key="11">
    <source>
        <dbReference type="ARBA" id="ARBA00023201"/>
    </source>
</evidence>
<dbReference type="Pfam" id="PF00474">
    <property type="entry name" value="SSF"/>
    <property type="match status" value="1"/>
</dbReference>
<evidence type="ECO:0000256" key="6">
    <source>
        <dbReference type="ARBA" id="ARBA00022989"/>
    </source>
</evidence>
<dbReference type="CDD" id="cd11492">
    <property type="entry name" value="SLC5sbd_NIS-SMVT"/>
    <property type="match status" value="1"/>
</dbReference>
<evidence type="ECO:0000256" key="14">
    <source>
        <dbReference type="SAM" id="Phobius"/>
    </source>
</evidence>
<feature type="transmembrane region" description="Helical" evidence="14">
    <location>
        <begin position="20"/>
        <end position="42"/>
    </location>
</feature>
<organism evidence="15 16">
    <name type="scientific">Octopus sinensis</name>
    <name type="common">East Asian common octopus</name>
    <dbReference type="NCBI Taxonomy" id="2607531"/>
    <lineage>
        <taxon>Eukaryota</taxon>
        <taxon>Metazoa</taxon>
        <taxon>Spiralia</taxon>
        <taxon>Lophotrochozoa</taxon>
        <taxon>Mollusca</taxon>
        <taxon>Cephalopoda</taxon>
        <taxon>Coleoidea</taxon>
        <taxon>Octopodiformes</taxon>
        <taxon>Octopoda</taxon>
        <taxon>Incirrata</taxon>
        <taxon>Octopodidae</taxon>
        <taxon>Octopus</taxon>
    </lineage>
</organism>
<evidence type="ECO:0000256" key="1">
    <source>
        <dbReference type="ARBA" id="ARBA00004651"/>
    </source>
</evidence>
<keyword evidence="6 14" id="KW-1133">Transmembrane helix</keyword>
<dbReference type="PANTHER" id="PTHR42985">
    <property type="entry name" value="SODIUM-COUPLED MONOCARBOXYLATE TRANSPORTER"/>
    <property type="match status" value="1"/>
</dbReference>
<evidence type="ECO:0000256" key="10">
    <source>
        <dbReference type="ARBA" id="ARBA00023180"/>
    </source>
</evidence>
<dbReference type="InterPro" id="IPR001734">
    <property type="entry name" value="Na/solute_symporter"/>
</dbReference>
<evidence type="ECO:0000313" key="15">
    <source>
        <dbReference type="Proteomes" id="UP000515154"/>
    </source>
</evidence>
<feature type="transmembrane region" description="Helical" evidence="14">
    <location>
        <begin position="523"/>
        <end position="546"/>
    </location>
</feature>
<evidence type="ECO:0000256" key="4">
    <source>
        <dbReference type="ARBA" id="ARBA00022475"/>
    </source>
</evidence>
<dbReference type="NCBIfam" id="TIGR00813">
    <property type="entry name" value="sss"/>
    <property type="match status" value="1"/>
</dbReference>
<evidence type="ECO:0000256" key="2">
    <source>
        <dbReference type="ARBA" id="ARBA00006434"/>
    </source>
</evidence>
<accession>A0A6P7SFV6</accession>
<feature type="transmembrane region" description="Helical" evidence="14">
    <location>
        <begin position="137"/>
        <end position="156"/>
    </location>
</feature>
<keyword evidence="11" id="KW-0739">Sodium transport</keyword>
<feature type="transmembrane region" description="Helical" evidence="14">
    <location>
        <begin position="449"/>
        <end position="470"/>
    </location>
</feature>
<evidence type="ECO:0000256" key="7">
    <source>
        <dbReference type="ARBA" id="ARBA00023053"/>
    </source>
</evidence>
<comment type="similarity">
    <text evidence="2 13">Belongs to the sodium:solute symporter (SSF) (TC 2.A.21) family.</text>
</comment>
<dbReference type="GO" id="GO:0005886">
    <property type="term" value="C:plasma membrane"/>
    <property type="evidence" value="ECO:0007669"/>
    <property type="project" value="UniProtKB-SubCell"/>
</dbReference>
<feature type="transmembrane region" description="Helical" evidence="14">
    <location>
        <begin position="248"/>
        <end position="267"/>
    </location>
</feature>
<keyword evidence="9 14" id="KW-0472">Membrane</keyword>
<keyword evidence="5 14" id="KW-0812">Transmembrane</keyword>
<feature type="transmembrane region" description="Helical" evidence="14">
    <location>
        <begin position="288"/>
        <end position="313"/>
    </location>
</feature>
<feature type="transmembrane region" description="Helical" evidence="14">
    <location>
        <begin position="418"/>
        <end position="442"/>
    </location>
</feature>
<keyword evidence="8" id="KW-0406">Ion transport</keyword>
<dbReference type="InterPro" id="IPR018212">
    <property type="entry name" value="Na/solute_symporter_CS"/>
</dbReference>
<evidence type="ECO:0000256" key="5">
    <source>
        <dbReference type="ARBA" id="ARBA00022692"/>
    </source>
</evidence>
<feature type="transmembrane region" description="Helical" evidence="14">
    <location>
        <begin position="392"/>
        <end position="412"/>
    </location>
</feature>
<dbReference type="Proteomes" id="UP000515154">
    <property type="component" value="Linkage group LG5"/>
</dbReference>
<proteinExistence type="inferred from homology"/>
<dbReference type="AlphaFoldDB" id="A0A6P7SFV6"/>
<dbReference type="GO" id="GO:0098660">
    <property type="term" value="P:inorganic ion transmembrane transport"/>
    <property type="evidence" value="ECO:0007669"/>
    <property type="project" value="UniProtKB-ARBA"/>
</dbReference>
<protein>
    <submittedName>
        <fullName evidence="16">Sodium-coupled monocarboxylate transporter 2</fullName>
    </submittedName>
</protein>
<dbReference type="RefSeq" id="XP_029637075.1">
    <property type="nucleotide sequence ID" value="XM_029781215.2"/>
</dbReference>
<dbReference type="GO" id="GO:0006814">
    <property type="term" value="P:sodium ion transport"/>
    <property type="evidence" value="ECO:0007669"/>
    <property type="project" value="UniProtKB-KW"/>
</dbReference>
<feature type="transmembrane region" description="Helical" evidence="14">
    <location>
        <begin position="54"/>
        <end position="77"/>
    </location>
</feature>
<evidence type="ECO:0000256" key="9">
    <source>
        <dbReference type="ARBA" id="ARBA00023136"/>
    </source>
</evidence>
<evidence type="ECO:0000256" key="3">
    <source>
        <dbReference type="ARBA" id="ARBA00022448"/>
    </source>
</evidence>
<keyword evidence="15" id="KW-1185">Reference proteome</keyword>
<dbReference type="InterPro" id="IPR038377">
    <property type="entry name" value="Na/Glc_symporter_sf"/>
</dbReference>
<feature type="transmembrane region" description="Helical" evidence="14">
    <location>
        <begin position="97"/>
        <end position="116"/>
    </location>
</feature>
<feature type="transmembrane region" description="Helical" evidence="14">
    <location>
        <begin position="168"/>
        <end position="187"/>
    </location>
</feature>
<evidence type="ECO:0000256" key="12">
    <source>
        <dbReference type="ARBA" id="ARBA00036099"/>
    </source>
</evidence>
<keyword evidence="7" id="KW-0915">Sodium</keyword>
<dbReference type="GO" id="GO:0015293">
    <property type="term" value="F:symporter activity"/>
    <property type="evidence" value="ECO:0007669"/>
    <property type="project" value="TreeGrafter"/>
</dbReference>
<dbReference type="Gene3D" id="1.20.1730.10">
    <property type="entry name" value="Sodium/glucose cotransporter"/>
    <property type="match status" value="1"/>
</dbReference>